<comment type="caution">
    <text evidence="1">The sequence shown here is derived from an EMBL/GenBank/DDBJ whole genome shotgun (WGS) entry which is preliminary data.</text>
</comment>
<accession>A0A7J6S222</accession>
<protein>
    <submittedName>
        <fullName evidence="1">Uncharacterized protein</fullName>
    </submittedName>
</protein>
<dbReference type="Proteomes" id="UP000574390">
    <property type="component" value="Unassembled WGS sequence"/>
</dbReference>
<sequence length="1561" mass="172431">VAEELMSSAGVEGKCVGPKVPLESYDIHLASSNDTAEECILRSPKACNWNMNIATREVCEDNYETDSSSCRSTDEQWSYQQNSPSVCTPVSEIWDGHCWEAFNKLVETTEEKCLNLATTSEAAELCEGRRRMHTQWLTDCITNTCNMAETLSNSGSLSAFMATSYVDQHCTVTGRDSAMLCMDSCRETSGPQPVATRECYRPMGPTETEKDCLDGVEGDASVHYRVDDGVEVPTSGSALEIDEMMRSPHPQPAYCSVRTFVKGRTKAKLEDKEAADEKVWEAFTLWEEERRGAEEVAIVEQYPAGQPRLTDPIGPSPSDIRQSTLNASCNHRCNCNCSSCTANVSRTLSFACSSASTFLGKPSLDSCSECEVCCTDLCLPDCLFNARDQQLQANGEPASTAVSYDPEGYQPSVVQSTLTCRALLDHPDTAYDTRAPWTASSEISYKNVERIKCLHQRNTCIHNFGSDGNSVQTGVDPVVAYELCEREVVEGVASPGQGRRLEQIWRSRTLPLTEITYFGKILLGLSGGHSLGGTFIDWDPSINYGKGGCYYRLPDPLRVFGGPTRTSSPYLDVEQDQIYADLFVAPGISTRGWPSEFLPAEQEFADFNVTPPSPPDPLLLAQYEAWKSRYQNLNCRSTESMTFDKSLPNRHWSQGIRTASRSCSFPVCNVDHGIRDKNLCAEKSGCVGAECPYCKSDNLPTEPNGICLDFKPRTEVDCRSEQGGVWVEGLLFNISSGRAEQTPPGQGVCALPHRPLVFCVGPLQTIRRCSDYEPFTTCDHDEIAKLIKCRSAHRQCQDPVSCRLSGMCSSSQSLQLREGGPTGRCILPTMNFDLLRQGCHRGLDVCFVPIQESPWGMMVVDMAEASADFLTQDAEAGRIHSKLDRGNYDPVMFNYTLKEARRVDHQRCDKIGQVLGISTYWVGDSWTRQDSEDLAHILATLMQNTRASPADASWSRLVDGIHGSFQACEALQGCCAASRRGDASSCDLFTGTIVDASNTTTLESERERCHEAGGEWRPVWSWIDKGEWVTSGELRETGLAFRAKEFSPINRWVDNREIDKSALRRILYSAFARLTSDAWVGYLRCRLHPTVKAMMMVAKFCSPQAPLLEPHLRDEQARYEERLGASYDPVHPSLHTLSSSFPLRGLHTTWLSAERIMQHGYADRLTTGDGVIVTWYRSLGTNKLQVEVVPREEAIALAANPLALPGRYAFAMAKLSRISPTATPTSPQPTRLPGFDKVGYESYPEAFVQYMIRMANPELFDTTTPSPQQQAEEEALSQMYAGMESEDPRLYLTYQFNGSSTADADGLVGVPVPLGDSTSCWSSVSNSQGRAVGQVIGDCVHLNVSRPLAGPIELCLPIAPAELLPRNTAIFDTMDFGVLRRAERFDWNEASEGSATPNPVYGLLRPGDGWIRALGKQLTKVTETHICAFVMEQHWTFCPILRMNDSMHVWPASEEVFAEDSLSAGTSCAELDTILDNVHREQFAGMDNTYKQLGSLRTTSDDMYHCAQCNGGLLAVDSSNSSGTSLPLTGEPRTTAAPRKSKSITSLSVPLLHYMMSLFMV</sequence>
<feature type="non-terminal residue" evidence="1">
    <location>
        <position position="1"/>
    </location>
</feature>
<evidence type="ECO:0000313" key="1">
    <source>
        <dbReference type="EMBL" id="KAF4726793.1"/>
    </source>
</evidence>
<gene>
    <name evidence="1" type="ORF">FOZ62_026823</name>
</gene>
<proteinExistence type="predicted"/>
<organism evidence="1 2">
    <name type="scientific">Perkinsus olseni</name>
    <name type="common">Perkinsus atlanticus</name>
    <dbReference type="NCBI Taxonomy" id="32597"/>
    <lineage>
        <taxon>Eukaryota</taxon>
        <taxon>Sar</taxon>
        <taxon>Alveolata</taxon>
        <taxon>Perkinsozoa</taxon>
        <taxon>Perkinsea</taxon>
        <taxon>Perkinsida</taxon>
        <taxon>Perkinsidae</taxon>
        <taxon>Perkinsus</taxon>
    </lineage>
</organism>
<name>A0A7J6S222_PEROL</name>
<dbReference type="EMBL" id="JABANM010018022">
    <property type="protein sequence ID" value="KAF4726793.1"/>
    <property type="molecule type" value="Genomic_DNA"/>
</dbReference>
<reference evidence="1 2" key="1">
    <citation type="submission" date="2020-04" db="EMBL/GenBank/DDBJ databases">
        <title>Perkinsus olseni comparative genomics.</title>
        <authorList>
            <person name="Bogema D.R."/>
        </authorList>
    </citation>
    <scope>NUCLEOTIDE SEQUENCE [LARGE SCALE GENOMIC DNA]</scope>
    <source>
        <strain evidence="1">ATCC PRA-205</strain>
    </source>
</reference>
<evidence type="ECO:0000313" key="2">
    <source>
        <dbReference type="Proteomes" id="UP000574390"/>
    </source>
</evidence>